<feature type="domain" description="ABC-2 type transporter transmembrane" evidence="9">
    <location>
        <begin position="61"/>
        <end position="255"/>
    </location>
</feature>
<evidence type="ECO:0000256" key="4">
    <source>
        <dbReference type="ARBA" id="ARBA00022475"/>
    </source>
</evidence>
<dbReference type="RefSeq" id="WP_232009790.1">
    <property type="nucleotide sequence ID" value="NZ_LR134350.1"/>
</dbReference>
<dbReference type="PANTHER" id="PTHR30413">
    <property type="entry name" value="INNER MEMBRANE TRANSPORT PERMEASE"/>
    <property type="match status" value="1"/>
</dbReference>
<evidence type="ECO:0000313" key="11">
    <source>
        <dbReference type="Proteomes" id="UP000266895"/>
    </source>
</evidence>
<gene>
    <name evidence="10" type="ORF">NCTC11636_02617</name>
</gene>
<evidence type="ECO:0000256" key="2">
    <source>
        <dbReference type="ARBA" id="ARBA00007783"/>
    </source>
</evidence>
<dbReference type="AlphaFoldDB" id="A0A3S4RCL8"/>
<keyword evidence="6 8" id="KW-1133">Transmembrane helix</keyword>
<dbReference type="InterPro" id="IPR013525">
    <property type="entry name" value="ABC2_TM"/>
</dbReference>
<evidence type="ECO:0000313" key="10">
    <source>
        <dbReference type="EMBL" id="VEG30138.1"/>
    </source>
</evidence>
<evidence type="ECO:0000256" key="1">
    <source>
        <dbReference type="ARBA" id="ARBA00004429"/>
    </source>
</evidence>
<dbReference type="EMBL" id="LR134350">
    <property type="protein sequence ID" value="VEG30138.1"/>
    <property type="molecule type" value="Genomic_DNA"/>
</dbReference>
<comment type="subcellular location">
    <subcellularLocation>
        <location evidence="1">Cell inner membrane</location>
        <topology evidence="1">Multi-pass membrane protein</topology>
    </subcellularLocation>
</comment>
<keyword evidence="7 8" id="KW-0472">Membrane</keyword>
<evidence type="ECO:0000256" key="7">
    <source>
        <dbReference type="ARBA" id="ARBA00023136"/>
    </source>
</evidence>
<evidence type="ECO:0000259" key="9">
    <source>
        <dbReference type="Pfam" id="PF01061"/>
    </source>
</evidence>
<evidence type="ECO:0000256" key="5">
    <source>
        <dbReference type="ARBA" id="ARBA00022692"/>
    </source>
</evidence>
<feature type="transmembrane region" description="Helical" evidence="8">
    <location>
        <begin position="217"/>
        <end position="241"/>
    </location>
</feature>
<organism evidence="10 11">
    <name type="scientific">Actinomyces howellii</name>
    <dbReference type="NCBI Taxonomy" id="52771"/>
    <lineage>
        <taxon>Bacteria</taxon>
        <taxon>Bacillati</taxon>
        <taxon>Actinomycetota</taxon>
        <taxon>Actinomycetes</taxon>
        <taxon>Actinomycetales</taxon>
        <taxon>Actinomycetaceae</taxon>
        <taxon>Actinomyces</taxon>
    </lineage>
</organism>
<feature type="transmembrane region" description="Helical" evidence="8">
    <location>
        <begin position="178"/>
        <end position="205"/>
    </location>
</feature>
<keyword evidence="11" id="KW-1185">Reference proteome</keyword>
<name>A0A3S4RCL8_9ACTO</name>
<accession>A0A3S4RCL8</accession>
<protein>
    <submittedName>
        <fullName evidence="10">ABC-2 type transporter</fullName>
    </submittedName>
</protein>
<evidence type="ECO:0000256" key="8">
    <source>
        <dbReference type="SAM" id="Phobius"/>
    </source>
</evidence>
<dbReference type="GO" id="GO:0005886">
    <property type="term" value="C:plasma membrane"/>
    <property type="evidence" value="ECO:0007669"/>
    <property type="project" value="UniProtKB-SubCell"/>
</dbReference>
<dbReference type="Pfam" id="PF01061">
    <property type="entry name" value="ABC2_membrane"/>
    <property type="match status" value="1"/>
</dbReference>
<keyword evidence="5 8" id="KW-0812">Transmembrane</keyword>
<dbReference type="GO" id="GO:0140359">
    <property type="term" value="F:ABC-type transporter activity"/>
    <property type="evidence" value="ECO:0007669"/>
    <property type="project" value="InterPro"/>
</dbReference>
<sequence length="297" mass="32984">MSARSEPGPWTWPVTMGWEDVCTGLSPVGTRGDLVGYTRRLWAWRHFIWEDARARALASQRGTVLGNTWLVVRPMLDASVFFVVFGLLLDTSSGIDNYVAYLIIGVTLFQPMQRAVTAGSQVMVSGRNLLRSFSFPRAALPLSFTVRGAIDLLPPLAAVAVLIILLPPHAAPGWTWLLTVPVFVLQQALCLGLTLVAACLTTALPDLRNLWGFATRFWYFASGVFFSFETILGSSQALALVELNPGYLVLRLYRTCLLDGQVPSLRLWALLAVWSLGLSAVGYVLFWWREESYGRER</sequence>
<dbReference type="PANTHER" id="PTHR30413:SF8">
    <property type="entry name" value="TRANSPORT PERMEASE PROTEIN"/>
    <property type="match status" value="1"/>
</dbReference>
<proteinExistence type="inferred from homology"/>
<feature type="transmembrane region" description="Helical" evidence="8">
    <location>
        <begin position="267"/>
        <end position="288"/>
    </location>
</feature>
<dbReference type="KEGG" id="ahw:NCTC11636_02617"/>
<dbReference type="GO" id="GO:0015920">
    <property type="term" value="P:lipopolysaccharide transport"/>
    <property type="evidence" value="ECO:0007669"/>
    <property type="project" value="TreeGrafter"/>
</dbReference>
<evidence type="ECO:0000256" key="6">
    <source>
        <dbReference type="ARBA" id="ARBA00022989"/>
    </source>
</evidence>
<dbReference type="Proteomes" id="UP000266895">
    <property type="component" value="Chromosome"/>
</dbReference>
<comment type="similarity">
    <text evidence="2">Belongs to the ABC-2 integral membrane protein family.</text>
</comment>
<keyword evidence="4" id="KW-1003">Cell membrane</keyword>
<keyword evidence="3" id="KW-0813">Transport</keyword>
<evidence type="ECO:0000256" key="3">
    <source>
        <dbReference type="ARBA" id="ARBA00022448"/>
    </source>
</evidence>
<reference evidence="10 11" key="1">
    <citation type="submission" date="2018-12" db="EMBL/GenBank/DDBJ databases">
        <authorList>
            <consortium name="Pathogen Informatics"/>
        </authorList>
    </citation>
    <scope>NUCLEOTIDE SEQUENCE [LARGE SCALE GENOMIC DNA]</scope>
    <source>
        <strain evidence="10 11">NCTC11636</strain>
    </source>
</reference>